<dbReference type="EMBL" id="SRLE01000007">
    <property type="protein sequence ID" value="TGD73354.1"/>
    <property type="molecule type" value="Genomic_DNA"/>
</dbReference>
<organism evidence="1 2">
    <name type="scientific">Mangrovimicrobium sediminis</name>
    <dbReference type="NCBI Taxonomy" id="2562682"/>
    <lineage>
        <taxon>Bacteria</taxon>
        <taxon>Pseudomonadati</taxon>
        <taxon>Pseudomonadota</taxon>
        <taxon>Gammaproteobacteria</taxon>
        <taxon>Cellvibrionales</taxon>
        <taxon>Halieaceae</taxon>
        <taxon>Mangrovimicrobium</taxon>
    </lineage>
</organism>
<evidence type="ECO:0000313" key="1">
    <source>
        <dbReference type="EMBL" id="TGD73354.1"/>
    </source>
</evidence>
<dbReference type="OrthoDB" id="5737051at2"/>
<evidence type="ECO:0000313" key="2">
    <source>
        <dbReference type="Proteomes" id="UP000298050"/>
    </source>
</evidence>
<keyword evidence="2" id="KW-1185">Reference proteome</keyword>
<reference evidence="1 2" key="1">
    <citation type="submission" date="2019-04" db="EMBL/GenBank/DDBJ databases">
        <title>Taxonomy of novel Haliea sp. from mangrove soil of West Coast of India.</title>
        <authorList>
            <person name="Verma A."/>
            <person name="Kumar P."/>
            <person name="Krishnamurthi S."/>
        </authorList>
    </citation>
    <scope>NUCLEOTIDE SEQUENCE [LARGE SCALE GENOMIC DNA]</scope>
    <source>
        <strain evidence="1 2">SAOS-164</strain>
    </source>
</reference>
<accession>A0A4Z0M1P2</accession>
<dbReference type="RefSeq" id="WP_135443440.1">
    <property type="nucleotide sequence ID" value="NZ_SRLE01000007.1"/>
</dbReference>
<gene>
    <name evidence="1" type="ORF">E4634_09980</name>
</gene>
<comment type="caution">
    <text evidence="1">The sequence shown here is derived from an EMBL/GenBank/DDBJ whole genome shotgun (WGS) entry which is preliminary data.</text>
</comment>
<sequence length="145" mass="15722">MLGQLFAMGVDIATLPARLTWRSARAVSMTPAQLQQFSRELRAASDEAAREVRALLDEVDAEMSARAGHLSPEQKMQAASLALNAAEQHLSMAAVNLLRAFWLGSRAAREDAAAGYRAGRTRAGDTIIEHDPDVAVPRRADRDTP</sequence>
<proteinExistence type="predicted"/>
<dbReference type="Proteomes" id="UP000298050">
    <property type="component" value="Unassembled WGS sequence"/>
</dbReference>
<dbReference type="AlphaFoldDB" id="A0A4Z0M1P2"/>
<name>A0A4Z0M1P2_9GAMM</name>
<protein>
    <submittedName>
        <fullName evidence="1">Uncharacterized protein</fullName>
    </submittedName>
</protein>